<reference evidence="2 3" key="1">
    <citation type="journal article" date="2016" name="Genome Biol. Evol.">
        <title>Gene Family Evolution Reflects Adaptation to Soil Environmental Stressors in the Genome of the Collembolan Orchesella cincta.</title>
        <authorList>
            <person name="Faddeeva-Vakhrusheva A."/>
            <person name="Derks M.F."/>
            <person name="Anvar S.Y."/>
            <person name="Agamennone V."/>
            <person name="Suring W."/>
            <person name="Smit S."/>
            <person name="van Straalen N.M."/>
            <person name="Roelofs D."/>
        </authorList>
    </citation>
    <scope>NUCLEOTIDE SEQUENCE [LARGE SCALE GENOMIC DNA]</scope>
    <source>
        <tissue evidence="2">Mixed pool</tissue>
    </source>
</reference>
<dbReference type="EMBL" id="LJIJ01002522">
    <property type="protein sequence ID" value="ODM89587.1"/>
    <property type="molecule type" value="Genomic_DNA"/>
</dbReference>
<dbReference type="AlphaFoldDB" id="A0A1D2M9C8"/>
<gene>
    <name evidence="2" type="ORF">Ocin01_17095</name>
</gene>
<evidence type="ECO:0008006" key="4">
    <source>
        <dbReference type="Google" id="ProtNLM"/>
    </source>
</evidence>
<dbReference type="Proteomes" id="UP000094527">
    <property type="component" value="Unassembled WGS sequence"/>
</dbReference>
<organism evidence="2 3">
    <name type="scientific">Orchesella cincta</name>
    <name type="common">Springtail</name>
    <name type="synonym">Podura cincta</name>
    <dbReference type="NCBI Taxonomy" id="48709"/>
    <lineage>
        <taxon>Eukaryota</taxon>
        <taxon>Metazoa</taxon>
        <taxon>Ecdysozoa</taxon>
        <taxon>Arthropoda</taxon>
        <taxon>Hexapoda</taxon>
        <taxon>Collembola</taxon>
        <taxon>Entomobryomorpha</taxon>
        <taxon>Entomobryoidea</taxon>
        <taxon>Orchesellidae</taxon>
        <taxon>Orchesellinae</taxon>
        <taxon>Orchesella</taxon>
    </lineage>
</organism>
<keyword evidence="3" id="KW-1185">Reference proteome</keyword>
<sequence length="167" mass="18345">MHLLFKVLAIFSVTQAVIAELSSSHNGMENNHRQKRDMYSSNYQATSPSSNYTYSGATPSASYPSYTSGTSNYPSSGGYNYNYNQNQQTCDCTMNCYFDTNCPAQDVDHPTGCIVQDCTETDTKINWLHCFCTSTWFPGGCATAFDGTPRCTNALPLNVPVMVSVKA</sequence>
<protein>
    <recommendedName>
        <fullName evidence="4">EGF-like domain-containing protein</fullName>
    </recommendedName>
</protein>
<feature type="signal peptide" evidence="1">
    <location>
        <begin position="1"/>
        <end position="19"/>
    </location>
</feature>
<evidence type="ECO:0000313" key="3">
    <source>
        <dbReference type="Proteomes" id="UP000094527"/>
    </source>
</evidence>
<proteinExistence type="predicted"/>
<comment type="caution">
    <text evidence="2">The sequence shown here is derived from an EMBL/GenBank/DDBJ whole genome shotgun (WGS) entry which is preliminary data.</text>
</comment>
<evidence type="ECO:0000256" key="1">
    <source>
        <dbReference type="SAM" id="SignalP"/>
    </source>
</evidence>
<accession>A0A1D2M9C8</accession>
<keyword evidence="1" id="KW-0732">Signal</keyword>
<feature type="chain" id="PRO_5008903658" description="EGF-like domain-containing protein" evidence="1">
    <location>
        <begin position="20"/>
        <end position="167"/>
    </location>
</feature>
<evidence type="ECO:0000313" key="2">
    <source>
        <dbReference type="EMBL" id="ODM89587.1"/>
    </source>
</evidence>
<name>A0A1D2M9C8_ORCCI</name>